<dbReference type="PANTHER" id="PTHR32251">
    <property type="entry name" value="3-OXO-5-ALPHA-STEROID 4-DEHYDROGENASE"/>
    <property type="match status" value="1"/>
</dbReference>
<feature type="transmembrane region" description="Helical" evidence="1">
    <location>
        <begin position="109"/>
        <end position="130"/>
    </location>
</feature>
<feature type="transmembrane region" description="Helical" evidence="1">
    <location>
        <begin position="150"/>
        <end position="167"/>
    </location>
</feature>
<feature type="transmembrane region" description="Helical" evidence="1">
    <location>
        <begin position="12"/>
        <end position="30"/>
    </location>
</feature>
<proteinExistence type="predicted"/>
<dbReference type="GO" id="GO:0016020">
    <property type="term" value="C:membrane"/>
    <property type="evidence" value="ECO:0007669"/>
    <property type="project" value="TreeGrafter"/>
</dbReference>
<keyword evidence="1" id="KW-0472">Membrane</keyword>
<dbReference type="InterPro" id="IPR010721">
    <property type="entry name" value="UstE-like"/>
</dbReference>
<evidence type="ECO:0000313" key="4">
    <source>
        <dbReference type="Proteomes" id="UP000327044"/>
    </source>
</evidence>
<keyword evidence="4" id="KW-1185">Reference proteome</keyword>
<dbReference type="AlphaFoldDB" id="A0A1Y1NJV2"/>
<evidence type="ECO:0000256" key="1">
    <source>
        <dbReference type="SAM" id="Phobius"/>
    </source>
</evidence>
<dbReference type="EMBL" id="VVIM01000007">
    <property type="protein sequence ID" value="KAB0796807.1"/>
    <property type="molecule type" value="Genomic_DNA"/>
</dbReference>
<dbReference type="OrthoDB" id="67965at2759"/>
<dbReference type="PROSITE" id="PS50244">
    <property type="entry name" value="S5A_REDUCTASE"/>
    <property type="match status" value="1"/>
</dbReference>
<feature type="transmembrane region" description="Helical" evidence="1">
    <location>
        <begin position="37"/>
        <end position="57"/>
    </location>
</feature>
<evidence type="ECO:0000313" key="3">
    <source>
        <dbReference type="EMBL" id="KAB0796807.1"/>
    </source>
</evidence>
<feature type="transmembrane region" description="Helical" evidence="1">
    <location>
        <begin position="196"/>
        <end position="214"/>
    </location>
</feature>
<dbReference type="FunCoup" id="A0A1Y1NJV2">
    <property type="interactions" value="84"/>
</dbReference>
<dbReference type="InParanoid" id="A0A1Y1NJV2"/>
<reference evidence="3" key="3">
    <citation type="submission" date="2019-08" db="EMBL/GenBank/DDBJ databases">
        <authorList>
            <consortium name="Photinus pyralis genome working group"/>
            <person name="Fallon T.R."/>
            <person name="Sander Lower S.E."/>
            <person name="Weng J.-K."/>
        </authorList>
    </citation>
    <scope>NUCLEOTIDE SEQUENCE</scope>
    <source>
        <strain evidence="3">1611_PpyrPB1</strain>
        <tissue evidence="3">Whole body</tissue>
    </source>
</reference>
<reference evidence="2" key="1">
    <citation type="journal article" date="2016" name="Sci. Rep.">
        <title>Molecular characterization of firefly nuptial gifts: a multi-omics approach sheds light on postcopulatory sexual selection.</title>
        <authorList>
            <person name="Al-Wathiqui N."/>
            <person name="Fallon T.R."/>
            <person name="South A."/>
            <person name="Weng J.K."/>
            <person name="Lewis S.M."/>
        </authorList>
    </citation>
    <scope>NUCLEOTIDE SEQUENCE</scope>
</reference>
<accession>A0A1Y1NJV2</accession>
<feature type="transmembrane region" description="Helical" evidence="1">
    <location>
        <begin position="220"/>
        <end position="241"/>
    </location>
</feature>
<sequence>MAIQILDEDHFAISAIVTVSMQLTFFLIAATFQLDKLTDFAGGINFITLALLTFFLGQGGKKSYDSRQLMVTVCVCLWGARLSGYLLYRILKIGRDKQFDDRRSNIIRFAIFWTFQAVWVYVVSLPVIIINSPRHAIPLAPRTMTTLDSTGTGLFVIGLLAETYADLQKFSFKQDPHNQGKWCNDGLWRLSRHPNYFGEILLWWGIFVISLNVLDGIEWIAIMSPIFTTFIILFLSGIPLLERSSDDKYGDDSEYRYYKASTSPLIPIPPAIYVEVPQFLKFILCCEYPIYDSVDLRGKRVKGISESISASLGPAQT</sequence>
<evidence type="ECO:0000313" key="2">
    <source>
        <dbReference type="EMBL" id="JAV95967.1"/>
    </source>
</evidence>
<dbReference type="Pfam" id="PF06966">
    <property type="entry name" value="DUF1295"/>
    <property type="match status" value="1"/>
</dbReference>
<gene>
    <name evidence="3" type="ORF">PPYR_10868</name>
</gene>
<reference evidence="3 4" key="2">
    <citation type="journal article" date="2018" name="Elife">
        <title>Firefly genomes illuminate parallel origins of bioluminescence in beetles.</title>
        <authorList>
            <person name="Fallon T.R."/>
            <person name="Lower S.E."/>
            <person name="Chang C.H."/>
            <person name="Bessho-Uehara M."/>
            <person name="Martin G.J."/>
            <person name="Bewick A.J."/>
            <person name="Behringer M."/>
            <person name="Debat H.J."/>
            <person name="Wong I."/>
            <person name="Day J.C."/>
            <person name="Suvorov A."/>
            <person name="Silva C.J."/>
            <person name="Stanger-Hall K.F."/>
            <person name="Hall D.W."/>
            <person name="Schmitz R.J."/>
            <person name="Nelson D.R."/>
            <person name="Lewis S.M."/>
            <person name="Shigenobu S."/>
            <person name="Bybee S.M."/>
            <person name="Larracuente A.M."/>
            <person name="Oba Y."/>
            <person name="Weng J.K."/>
        </authorList>
    </citation>
    <scope>NUCLEOTIDE SEQUENCE [LARGE SCALE GENOMIC DNA]</scope>
    <source>
        <strain evidence="3">1611_PpyrPB1</strain>
        <tissue evidence="3">Whole body</tissue>
    </source>
</reference>
<keyword evidence="1" id="KW-1133">Transmembrane helix</keyword>
<protein>
    <submittedName>
        <fullName evidence="2">Uncharacterized protein</fullName>
    </submittedName>
</protein>
<dbReference type="PANTHER" id="PTHR32251:SF15">
    <property type="entry name" value="3-OXO-5-ALPHA-STEROID 4-DEHYDROGENASE (DUF1295)"/>
    <property type="match status" value="1"/>
</dbReference>
<dbReference type="Gene3D" id="1.20.120.1630">
    <property type="match status" value="1"/>
</dbReference>
<keyword evidence="1" id="KW-0812">Transmembrane</keyword>
<dbReference type="Proteomes" id="UP000327044">
    <property type="component" value="Unassembled WGS sequence"/>
</dbReference>
<dbReference type="EMBL" id="GEZM01005721">
    <property type="protein sequence ID" value="JAV95967.1"/>
    <property type="molecule type" value="Transcribed_RNA"/>
</dbReference>
<organism evidence="2">
    <name type="scientific">Photinus pyralis</name>
    <name type="common">Common eastern firefly</name>
    <name type="synonym">Lampyris pyralis</name>
    <dbReference type="NCBI Taxonomy" id="7054"/>
    <lineage>
        <taxon>Eukaryota</taxon>
        <taxon>Metazoa</taxon>
        <taxon>Ecdysozoa</taxon>
        <taxon>Arthropoda</taxon>
        <taxon>Hexapoda</taxon>
        <taxon>Insecta</taxon>
        <taxon>Pterygota</taxon>
        <taxon>Neoptera</taxon>
        <taxon>Endopterygota</taxon>
        <taxon>Coleoptera</taxon>
        <taxon>Polyphaga</taxon>
        <taxon>Elateriformia</taxon>
        <taxon>Elateroidea</taxon>
        <taxon>Lampyridae</taxon>
        <taxon>Lampyrinae</taxon>
        <taxon>Photinus</taxon>
    </lineage>
</organism>
<name>A0A1Y1NJV2_PHOPY</name>
<feature type="transmembrane region" description="Helical" evidence="1">
    <location>
        <begin position="69"/>
        <end position="88"/>
    </location>
</feature>